<sequence length="305" mass="34668">MEIIRGLEHLRPGTECAATVGTFDGVHPGHLKLINRLVELGSAKGLCTTLVTFYPHPKLVVGGKNVRLLTTIEEKIELLGKTKLQRMVIIPFDRSFSKLSYEQFVRDILIDKLKTRALVIGYDHAFGRNREGNYERLKEMGSRLGFSVERVEPFRLNDRIVGSTLIRETLAAGRVDEAARMLQRLYTISGRVVHGSARGKLLHFPTANVEVDNENKLIPADGVYAVDVYHKGRSYKGMLNIGCRPTFKNGKQHVIEVHIIDFNENIYDQTITIAFKKRLRDEKKFESKEALIKQLEKDRAESLKL</sequence>
<evidence type="ECO:0000313" key="17">
    <source>
        <dbReference type="EMBL" id="HGY55022.1"/>
    </source>
</evidence>
<evidence type="ECO:0000256" key="6">
    <source>
        <dbReference type="ARBA" id="ARBA00022679"/>
    </source>
</evidence>
<dbReference type="NCBIfam" id="NF004162">
    <property type="entry name" value="PRK05627.1-5"/>
    <property type="match status" value="1"/>
</dbReference>
<dbReference type="NCBIfam" id="TIGR00083">
    <property type="entry name" value="ribF"/>
    <property type="match status" value="1"/>
</dbReference>
<protein>
    <recommendedName>
        <fullName evidence="15">Riboflavin biosynthesis protein</fullName>
    </recommendedName>
    <domain>
        <recommendedName>
            <fullName evidence="15">Riboflavin kinase</fullName>
            <ecNumber evidence="15">2.7.1.26</ecNumber>
        </recommendedName>
        <alternativeName>
            <fullName evidence="15">Flavokinase</fullName>
        </alternativeName>
    </domain>
    <domain>
        <recommendedName>
            <fullName evidence="15">FMN adenylyltransferase</fullName>
            <ecNumber evidence="15">2.7.7.2</ecNumber>
        </recommendedName>
        <alternativeName>
            <fullName evidence="15">FAD pyrophosphorylase</fullName>
        </alternativeName>
        <alternativeName>
            <fullName evidence="15">FAD synthase</fullName>
        </alternativeName>
    </domain>
</protein>
<evidence type="ECO:0000256" key="1">
    <source>
        <dbReference type="ARBA" id="ARBA00002121"/>
    </source>
</evidence>
<dbReference type="GO" id="GO:0008531">
    <property type="term" value="F:riboflavin kinase activity"/>
    <property type="evidence" value="ECO:0007669"/>
    <property type="project" value="UniProtKB-UniRule"/>
</dbReference>
<dbReference type="GO" id="GO:0009398">
    <property type="term" value="P:FMN biosynthetic process"/>
    <property type="evidence" value="ECO:0007669"/>
    <property type="project" value="UniProtKB-UniRule"/>
</dbReference>
<dbReference type="AlphaFoldDB" id="A0A7V4WV18"/>
<dbReference type="InterPro" id="IPR002606">
    <property type="entry name" value="Riboflavin_kinase_bac"/>
</dbReference>
<evidence type="ECO:0000256" key="15">
    <source>
        <dbReference type="PIRNR" id="PIRNR004491"/>
    </source>
</evidence>
<evidence type="ECO:0000256" key="3">
    <source>
        <dbReference type="ARBA" id="ARBA00005201"/>
    </source>
</evidence>
<keyword evidence="7 15" id="KW-0548">Nucleotidyltransferase</keyword>
<evidence type="ECO:0000256" key="8">
    <source>
        <dbReference type="ARBA" id="ARBA00022741"/>
    </source>
</evidence>
<keyword evidence="5 15" id="KW-0288">FMN</keyword>
<dbReference type="InterPro" id="IPR023465">
    <property type="entry name" value="Riboflavin_kinase_dom_sf"/>
</dbReference>
<evidence type="ECO:0000256" key="4">
    <source>
        <dbReference type="ARBA" id="ARBA00022630"/>
    </source>
</evidence>
<dbReference type="NCBIfam" id="NF004160">
    <property type="entry name" value="PRK05627.1-3"/>
    <property type="match status" value="1"/>
</dbReference>
<dbReference type="PIRSF" id="PIRSF004491">
    <property type="entry name" value="FAD_Synth"/>
    <property type="match status" value="1"/>
</dbReference>
<keyword evidence="6 15" id="KW-0808">Transferase</keyword>
<evidence type="ECO:0000256" key="14">
    <source>
        <dbReference type="ARBA" id="ARBA00049494"/>
    </source>
</evidence>
<accession>A0A7V4WV18</accession>
<comment type="catalytic activity">
    <reaction evidence="13 15">
        <text>riboflavin + ATP = FMN + ADP + H(+)</text>
        <dbReference type="Rhea" id="RHEA:14357"/>
        <dbReference type="ChEBI" id="CHEBI:15378"/>
        <dbReference type="ChEBI" id="CHEBI:30616"/>
        <dbReference type="ChEBI" id="CHEBI:57986"/>
        <dbReference type="ChEBI" id="CHEBI:58210"/>
        <dbReference type="ChEBI" id="CHEBI:456216"/>
        <dbReference type="EC" id="2.7.1.26"/>
    </reaction>
</comment>
<dbReference type="Pfam" id="PF01687">
    <property type="entry name" value="Flavokinase"/>
    <property type="match status" value="1"/>
</dbReference>
<dbReference type="SUPFAM" id="SSF82114">
    <property type="entry name" value="Riboflavin kinase-like"/>
    <property type="match status" value="1"/>
</dbReference>
<keyword evidence="11 15" id="KW-0067">ATP-binding</keyword>
<dbReference type="GO" id="GO:0005524">
    <property type="term" value="F:ATP binding"/>
    <property type="evidence" value="ECO:0007669"/>
    <property type="project" value="UniProtKB-UniRule"/>
</dbReference>
<keyword evidence="4 15" id="KW-0285">Flavoprotein</keyword>
<dbReference type="EC" id="2.7.7.2" evidence="15"/>
<dbReference type="EMBL" id="DRQG01000043">
    <property type="protein sequence ID" value="HGY55022.1"/>
    <property type="molecule type" value="Genomic_DNA"/>
</dbReference>
<comment type="caution">
    <text evidence="17">The sequence shown here is derived from an EMBL/GenBank/DDBJ whole genome shotgun (WGS) entry which is preliminary data.</text>
</comment>
<evidence type="ECO:0000256" key="7">
    <source>
        <dbReference type="ARBA" id="ARBA00022695"/>
    </source>
</evidence>
<dbReference type="GO" id="GO:0003919">
    <property type="term" value="F:FMN adenylyltransferase activity"/>
    <property type="evidence" value="ECO:0007669"/>
    <property type="project" value="UniProtKB-UniRule"/>
</dbReference>
<dbReference type="InterPro" id="IPR014729">
    <property type="entry name" value="Rossmann-like_a/b/a_fold"/>
</dbReference>
<proteinExistence type="inferred from homology"/>
<dbReference type="CDD" id="cd02064">
    <property type="entry name" value="FAD_synthetase_N"/>
    <property type="match status" value="1"/>
</dbReference>
<keyword evidence="8 15" id="KW-0547">Nucleotide-binding</keyword>
<comment type="catalytic activity">
    <reaction evidence="14 15">
        <text>FMN + ATP + H(+) = FAD + diphosphate</text>
        <dbReference type="Rhea" id="RHEA:17237"/>
        <dbReference type="ChEBI" id="CHEBI:15378"/>
        <dbReference type="ChEBI" id="CHEBI:30616"/>
        <dbReference type="ChEBI" id="CHEBI:33019"/>
        <dbReference type="ChEBI" id="CHEBI:57692"/>
        <dbReference type="ChEBI" id="CHEBI:58210"/>
        <dbReference type="EC" id="2.7.7.2"/>
    </reaction>
</comment>
<evidence type="ECO:0000256" key="5">
    <source>
        <dbReference type="ARBA" id="ARBA00022643"/>
    </source>
</evidence>
<comment type="similarity">
    <text evidence="15">Belongs to the ribF family.</text>
</comment>
<dbReference type="SUPFAM" id="SSF52374">
    <property type="entry name" value="Nucleotidylyl transferase"/>
    <property type="match status" value="1"/>
</dbReference>
<dbReference type="Proteomes" id="UP000885779">
    <property type="component" value="Unassembled WGS sequence"/>
</dbReference>
<dbReference type="FunFam" id="3.40.50.620:FF:000021">
    <property type="entry name" value="Riboflavin biosynthesis protein"/>
    <property type="match status" value="1"/>
</dbReference>
<dbReference type="UniPathway" id="UPA00277">
    <property type="reaction ID" value="UER00407"/>
</dbReference>
<keyword evidence="9 15" id="KW-0418">Kinase</keyword>
<evidence type="ECO:0000256" key="2">
    <source>
        <dbReference type="ARBA" id="ARBA00004726"/>
    </source>
</evidence>
<dbReference type="GO" id="GO:0009231">
    <property type="term" value="P:riboflavin biosynthetic process"/>
    <property type="evidence" value="ECO:0007669"/>
    <property type="project" value="InterPro"/>
</dbReference>
<comment type="pathway">
    <text evidence="2 15">Cofactor biosynthesis; FAD biosynthesis; FAD from FMN: step 1/1.</text>
</comment>
<evidence type="ECO:0000256" key="12">
    <source>
        <dbReference type="ARBA" id="ARBA00023268"/>
    </source>
</evidence>
<dbReference type="PANTHER" id="PTHR22749">
    <property type="entry name" value="RIBOFLAVIN KINASE/FMN ADENYLYLTRANSFERASE"/>
    <property type="match status" value="1"/>
</dbReference>
<dbReference type="Gene3D" id="3.40.50.620">
    <property type="entry name" value="HUPs"/>
    <property type="match status" value="1"/>
</dbReference>
<dbReference type="FunFam" id="2.40.30.30:FF:000003">
    <property type="entry name" value="Riboflavin biosynthesis protein"/>
    <property type="match status" value="1"/>
</dbReference>
<evidence type="ECO:0000256" key="9">
    <source>
        <dbReference type="ARBA" id="ARBA00022777"/>
    </source>
</evidence>
<evidence type="ECO:0000256" key="11">
    <source>
        <dbReference type="ARBA" id="ARBA00022840"/>
    </source>
</evidence>
<organism evidence="17">
    <name type="scientific">Caldithrix abyssi</name>
    <dbReference type="NCBI Taxonomy" id="187145"/>
    <lineage>
        <taxon>Bacteria</taxon>
        <taxon>Pseudomonadati</taxon>
        <taxon>Calditrichota</taxon>
        <taxon>Calditrichia</taxon>
        <taxon>Calditrichales</taxon>
        <taxon>Calditrichaceae</taxon>
        <taxon>Caldithrix</taxon>
    </lineage>
</organism>
<dbReference type="PANTHER" id="PTHR22749:SF6">
    <property type="entry name" value="RIBOFLAVIN KINASE"/>
    <property type="match status" value="1"/>
</dbReference>
<comment type="function">
    <text evidence="1">Catalyzes the phosphorylation of riboflavin to FMN followed by the adenylation of FMN to FAD.</text>
</comment>
<keyword evidence="12" id="KW-0511">Multifunctional enzyme</keyword>
<keyword evidence="10 15" id="KW-0274">FAD</keyword>
<comment type="pathway">
    <text evidence="3 15">Cofactor biosynthesis; FMN biosynthesis; FMN from riboflavin (ATP route): step 1/1.</text>
</comment>
<dbReference type="EC" id="2.7.1.26" evidence="15"/>
<dbReference type="Gene3D" id="2.40.30.30">
    <property type="entry name" value="Riboflavin kinase-like"/>
    <property type="match status" value="1"/>
</dbReference>
<feature type="domain" description="Riboflavin kinase" evidence="16">
    <location>
        <begin position="181"/>
        <end position="305"/>
    </location>
</feature>
<gene>
    <name evidence="17" type="ORF">ENK44_04930</name>
</gene>
<dbReference type="Pfam" id="PF06574">
    <property type="entry name" value="FAD_syn"/>
    <property type="match status" value="1"/>
</dbReference>
<dbReference type="InterPro" id="IPR023468">
    <property type="entry name" value="Riboflavin_kinase"/>
</dbReference>
<dbReference type="GO" id="GO:0006747">
    <property type="term" value="P:FAD biosynthetic process"/>
    <property type="evidence" value="ECO:0007669"/>
    <property type="project" value="UniProtKB-UniRule"/>
</dbReference>
<dbReference type="SMART" id="SM00904">
    <property type="entry name" value="Flavokinase"/>
    <property type="match status" value="1"/>
</dbReference>
<dbReference type="UniPathway" id="UPA00276">
    <property type="reaction ID" value="UER00406"/>
</dbReference>
<evidence type="ECO:0000259" key="16">
    <source>
        <dbReference type="SMART" id="SM00904"/>
    </source>
</evidence>
<dbReference type="InterPro" id="IPR015865">
    <property type="entry name" value="Riboflavin_kinase_bac/euk"/>
</dbReference>
<evidence type="ECO:0000256" key="13">
    <source>
        <dbReference type="ARBA" id="ARBA00047880"/>
    </source>
</evidence>
<dbReference type="InterPro" id="IPR015864">
    <property type="entry name" value="FAD_synthase"/>
</dbReference>
<reference evidence="17" key="1">
    <citation type="journal article" date="2020" name="mSystems">
        <title>Genome- and Community-Level Interaction Insights into Carbon Utilization and Element Cycling Functions of Hydrothermarchaeota in Hydrothermal Sediment.</title>
        <authorList>
            <person name="Zhou Z."/>
            <person name="Liu Y."/>
            <person name="Xu W."/>
            <person name="Pan J."/>
            <person name="Luo Z.H."/>
            <person name="Li M."/>
        </authorList>
    </citation>
    <scope>NUCLEOTIDE SEQUENCE [LARGE SCALE GENOMIC DNA]</scope>
    <source>
        <strain evidence="17">HyVt-577</strain>
    </source>
</reference>
<name>A0A7V4WV18_CALAY</name>
<evidence type="ECO:0000256" key="10">
    <source>
        <dbReference type="ARBA" id="ARBA00022827"/>
    </source>
</evidence>